<feature type="region of interest" description="Disordered" evidence="1">
    <location>
        <begin position="265"/>
        <end position="292"/>
    </location>
</feature>
<reference evidence="2" key="1">
    <citation type="submission" date="2023-03" db="EMBL/GenBank/DDBJ databases">
        <title>Massive genome expansion in bonnet fungi (Mycena s.s.) driven by repeated elements and novel gene families across ecological guilds.</title>
        <authorList>
            <consortium name="Lawrence Berkeley National Laboratory"/>
            <person name="Harder C.B."/>
            <person name="Miyauchi S."/>
            <person name="Viragh M."/>
            <person name="Kuo A."/>
            <person name="Thoen E."/>
            <person name="Andreopoulos B."/>
            <person name="Lu D."/>
            <person name="Skrede I."/>
            <person name="Drula E."/>
            <person name="Henrissat B."/>
            <person name="Morin E."/>
            <person name="Kohler A."/>
            <person name="Barry K."/>
            <person name="LaButti K."/>
            <person name="Morin E."/>
            <person name="Salamov A."/>
            <person name="Lipzen A."/>
            <person name="Mereny Z."/>
            <person name="Hegedus B."/>
            <person name="Baldrian P."/>
            <person name="Stursova M."/>
            <person name="Weitz H."/>
            <person name="Taylor A."/>
            <person name="Grigoriev I.V."/>
            <person name="Nagy L.G."/>
            <person name="Martin F."/>
            <person name="Kauserud H."/>
        </authorList>
    </citation>
    <scope>NUCLEOTIDE SEQUENCE</scope>
    <source>
        <strain evidence="2">CBHHK067</strain>
    </source>
</reference>
<evidence type="ECO:0000313" key="3">
    <source>
        <dbReference type="Proteomes" id="UP001221757"/>
    </source>
</evidence>
<accession>A0AAD7CP09</accession>
<feature type="region of interest" description="Disordered" evidence="1">
    <location>
        <begin position="365"/>
        <end position="394"/>
    </location>
</feature>
<proteinExistence type="predicted"/>
<dbReference type="EMBL" id="JARKIE010000308">
    <property type="protein sequence ID" value="KAJ7655514.1"/>
    <property type="molecule type" value="Genomic_DNA"/>
</dbReference>
<name>A0AAD7CP09_MYCRO</name>
<evidence type="ECO:0000256" key="1">
    <source>
        <dbReference type="SAM" id="MobiDB-lite"/>
    </source>
</evidence>
<protein>
    <submittedName>
        <fullName evidence="2">Uncharacterized protein</fullName>
    </submittedName>
</protein>
<evidence type="ECO:0000313" key="2">
    <source>
        <dbReference type="EMBL" id="KAJ7655514.1"/>
    </source>
</evidence>
<organism evidence="2 3">
    <name type="scientific">Mycena rosella</name>
    <name type="common">Pink bonnet</name>
    <name type="synonym">Agaricus rosellus</name>
    <dbReference type="NCBI Taxonomy" id="1033263"/>
    <lineage>
        <taxon>Eukaryota</taxon>
        <taxon>Fungi</taxon>
        <taxon>Dikarya</taxon>
        <taxon>Basidiomycota</taxon>
        <taxon>Agaricomycotina</taxon>
        <taxon>Agaricomycetes</taxon>
        <taxon>Agaricomycetidae</taxon>
        <taxon>Agaricales</taxon>
        <taxon>Marasmiineae</taxon>
        <taxon>Mycenaceae</taxon>
        <taxon>Mycena</taxon>
    </lineage>
</organism>
<dbReference type="Proteomes" id="UP001221757">
    <property type="component" value="Unassembled WGS sequence"/>
</dbReference>
<keyword evidence="3" id="KW-1185">Reference proteome</keyword>
<sequence>MSQRKMTEQLSKHESDRIFAVLRAQKANKGGKAPVCISAIWARAQRGGAAAYPSEPAARHSRLRAPAAFPLVAAPPHRHPACAVRSLPLPSTYLIAPPSFLLLSTHPRLRAGRRSSFALLSSCHSPPIASSYPGWMHPPVFPHSATALPPSALFLTFRSELRWRTFTIPIPYPRHLLPPSSLPALARVRLHGPLAFLIPYPHFVLGPVTYTRLTPLPSDSRHRRTPTSPLVIVASSPPLLVPVCLCVPASFIVIYTPHLSITSRHVPSRPQGHRVSTVHRPSPGPRGPTALLPSQCYNMTRDRVTSSSFKRHVSSLFSTKSSPTPSHQALLMSTSAYLKPSSLHRPRSLTPGLLCVDADPQHAVDARTTQPTRAPRSRRAHHATRLTRPDPPGQGCVFRARTGTVGDGDAPAAPGRTMRARGGCGVVCQGRRAWWGLAGRVRRVWGVGANAALRLLCQDDLDLPLFAGRGLRVVGAGCDAHAP</sequence>
<dbReference type="AlphaFoldDB" id="A0AAD7CP09"/>
<feature type="compositionally biased region" description="Basic residues" evidence="1">
    <location>
        <begin position="375"/>
        <end position="385"/>
    </location>
</feature>
<gene>
    <name evidence="2" type="ORF">B0H17DRAFT_1213987</name>
</gene>
<comment type="caution">
    <text evidence="2">The sequence shown here is derived from an EMBL/GenBank/DDBJ whole genome shotgun (WGS) entry which is preliminary data.</text>
</comment>